<dbReference type="EMBL" id="QXDC01000004">
    <property type="protein sequence ID" value="RIA37949.1"/>
    <property type="molecule type" value="Genomic_DNA"/>
</dbReference>
<evidence type="ECO:0000259" key="1">
    <source>
        <dbReference type="SMART" id="SM00530"/>
    </source>
</evidence>
<evidence type="ECO:0000313" key="2">
    <source>
        <dbReference type="EMBL" id="RIA37949.1"/>
    </source>
</evidence>
<sequence>MNLNARRKMLGQFIRSHRERTVPDVAVRRRRTPGLRREELAARAGIGVTWCAWIEQGREISVSPDALGRLAMALALTPAERAYMFELAGRRDPAAPASTSIMSQAPEGVTALVQALPCPAYGLDPLWNACCWNEPAERLFVGWLGEDEPRNLLRYTFTSAEARTLIPDWEQRARRLLAEFRADCARMLNDAVLDTLMGRLRDESGLFAEEWDRQTVMAREGGERTFLHPEEGLISYTQHTFSPAERPEYKVVALMPNEVT</sequence>
<accession>A0A397NQJ8</accession>
<feature type="domain" description="HTH cro/C1-type" evidence="1">
    <location>
        <begin position="13"/>
        <end position="81"/>
    </location>
</feature>
<gene>
    <name evidence="2" type="ORF">DFR49_3839</name>
</gene>
<dbReference type="Proteomes" id="UP000266568">
    <property type="component" value="Unassembled WGS sequence"/>
</dbReference>
<reference evidence="2 3" key="1">
    <citation type="submission" date="2018-08" db="EMBL/GenBank/DDBJ databases">
        <title>Genomic Encyclopedia of Type Strains, Phase IV (KMG-IV): sequencing the most valuable type-strain genomes for metagenomic binning, comparative biology and taxonomic classification.</title>
        <authorList>
            <person name="Goeker M."/>
        </authorList>
    </citation>
    <scope>NUCLEOTIDE SEQUENCE [LARGE SCALE GENOMIC DNA]</scope>
    <source>
        <strain evidence="2 3">DSM 25527</strain>
    </source>
</reference>
<dbReference type="SMART" id="SM00530">
    <property type="entry name" value="HTH_XRE"/>
    <property type="match status" value="1"/>
</dbReference>
<dbReference type="AlphaFoldDB" id="A0A397NQJ8"/>
<dbReference type="InterPro" id="IPR041413">
    <property type="entry name" value="MLTR_LBD"/>
</dbReference>
<dbReference type="CDD" id="cd00093">
    <property type="entry name" value="HTH_XRE"/>
    <property type="match status" value="1"/>
</dbReference>
<evidence type="ECO:0000313" key="3">
    <source>
        <dbReference type="Proteomes" id="UP000266568"/>
    </source>
</evidence>
<dbReference type="InterPro" id="IPR010982">
    <property type="entry name" value="Lambda_DNA-bd_dom_sf"/>
</dbReference>
<dbReference type="Gene3D" id="3.30.450.180">
    <property type="match status" value="1"/>
</dbReference>
<dbReference type="SUPFAM" id="SSF47413">
    <property type="entry name" value="lambda repressor-like DNA-binding domains"/>
    <property type="match status" value="1"/>
</dbReference>
<dbReference type="Gene3D" id="1.10.260.40">
    <property type="entry name" value="lambda repressor-like DNA-binding domains"/>
    <property type="match status" value="1"/>
</dbReference>
<keyword evidence="3" id="KW-1185">Reference proteome</keyword>
<comment type="caution">
    <text evidence="2">The sequence shown here is derived from an EMBL/GenBank/DDBJ whole genome shotgun (WGS) entry which is preliminary data.</text>
</comment>
<dbReference type="InterPro" id="IPR001387">
    <property type="entry name" value="Cro/C1-type_HTH"/>
</dbReference>
<name>A0A397NQJ8_9SPHN</name>
<proteinExistence type="predicted"/>
<dbReference type="Pfam" id="PF17765">
    <property type="entry name" value="MLTR_LBD"/>
    <property type="match status" value="1"/>
</dbReference>
<protein>
    <submittedName>
        <fullName evidence="2">Helix-turn-helix protein</fullName>
    </submittedName>
</protein>
<dbReference type="PANTHER" id="PTHR35010">
    <property type="entry name" value="BLL4672 PROTEIN-RELATED"/>
    <property type="match status" value="1"/>
</dbReference>
<dbReference type="GO" id="GO:0003677">
    <property type="term" value="F:DNA binding"/>
    <property type="evidence" value="ECO:0007669"/>
    <property type="project" value="InterPro"/>
</dbReference>
<dbReference type="OrthoDB" id="5346389at2"/>
<dbReference type="PANTHER" id="PTHR35010:SF2">
    <property type="entry name" value="BLL4672 PROTEIN"/>
    <property type="match status" value="1"/>
</dbReference>
<dbReference type="Pfam" id="PF13560">
    <property type="entry name" value="HTH_31"/>
    <property type="match status" value="1"/>
</dbReference>
<organism evidence="2 3">
    <name type="scientific">Hephaestia caeni</name>
    <dbReference type="NCBI Taxonomy" id="645617"/>
    <lineage>
        <taxon>Bacteria</taxon>
        <taxon>Pseudomonadati</taxon>
        <taxon>Pseudomonadota</taxon>
        <taxon>Alphaproteobacteria</taxon>
        <taxon>Sphingomonadales</taxon>
        <taxon>Sphingomonadaceae</taxon>
        <taxon>Hephaestia</taxon>
    </lineage>
</organism>